<comment type="catalytic activity">
    <reaction evidence="10 11">
        <text>[(1-&gt;4)-beta-D-glucosyl](n) + UDP-alpha-D-glucose = [(1-&gt;4)-beta-D-glucosyl](n+1) + UDP + H(+)</text>
        <dbReference type="Rhea" id="RHEA:19929"/>
        <dbReference type="Rhea" id="RHEA-COMP:10033"/>
        <dbReference type="Rhea" id="RHEA-COMP:10034"/>
        <dbReference type="ChEBI" id="CHEBI:15378"/>
        <dbReference type="ChEBI" id="CHEBI:18246"/>
        <dbReference type="ChEBI" id="CHEBI:58223"/>
        <dbReference type="ChEBI" id="CHEBI:58885"/>
        <dbReference type="EC" id="2.4.1.12"/>
    </reaction>
</comment>
<dbReference type="NCBIfam" id="NF008558">
    <property type="entry name" value="PRK11498.1"/>
    <property type="match status" value="1"/>
</dbReference>
<dbReference type="NCBIfam" id="TIGR03030">
    <property type="entry name" value="CelA"/>
    <property type="match status" value="1"/>
</dbReference>
<keyword evidence="6 11" id="KW-0812">Transmembrane</keyword>
<evidence type="ECO:0000256" key="7">
    <source>
        <dbReference type="ARBA" id="ARBA00022916"/>
    </source>
</evidence>
<keyword evidence="5 11" id="KW-0808">Transferase</keyword>
<keyword evidence="7 11" id="KW-0135">Cellulose biosynthesis</keyword>
<dbReference type="CDD" id="cd06421">
    <property type="entry name" value="CESA_CelA_like"/>
    <property type="match status" value="1"/>
</dbReference>
<reference evidence="14 15" key="1">
    <citation type="submission" date="2023-07" db="EMBL/GenBank/DDBJ databases">
        <title>Sorghum-associated microbial communities from plants grown in Nebraska, USA.</title>
        <authorList>
            <person name="Schachtman D."/>
        </authorList>
    </citation>
    <scope>NUCLEOTIDE SEQUENCE [LARGE SCALE GENOMIC DNA]</scope>
    <source>
        <strain evidence="14 15">DS1781</strain>
    </source>
</reference>
<dbReference type="InterPro" id="IPR001173">
    <property type="entry name" value="Glyco_trans_2-like"/>
</dbReference>
<accession>A0ABU1NDA7</accession>
<keyword evidence="9 11" id="KW-0472">Membrane</keyword>
<dbReference type="Gene3D" id="2.40.10.220">
    <property type="entry name" value="predicted glycosyltransferase like domains"/>
    <property type="match status" value="1"/>
</dbReference>
<comment type="caution">
    <text evidence="11">Lacks conserved residue(s) required for the propagation of feature annotation.</text>
</comment>
<comment type="pathway">
    <text evidence="11">Glycan metabolism; bacterial cellulose biosynthesis.</text>
</comment>
<dbReference type="Pfam" id="PF07238">
    <property type="entry name" value="PilZ"/>
    <property type="match status" value="1"/>
</dbReference>
<dbReference type="InterPro" id="IPR003919">
    <property type="entry name" value="Cell_synth_A"/>
</dbReference>
<evidence type="ECO:0000256" key="9">
    <source>
        <dbReference type="ARBA" id="ARBA00023136"/>
    </source>
</evidence>
<dbReference type="EMBL" id="JAVDRF010000004">
    <property type="protein sequence ID" value="MDR6536442.1"/>
    <property type="molecule type" value="Genomic_DNA"/>
</dbReference>
<comment type="function">
    <text evidence="11">Catalytic subunit of cellulose synthase. It polymerizes uridine 5'-diphosphate glucose to cellulose.</text>
</comment>
<dbReference type="PANTHER" id="PTHR43867:SF2">
    <property type="entry name" value="CELLULOSE SYNTHASE CATALYTIC SUBUNIT A [UDP-FORMING]"/>
    <property type="match status" value="1"/>
</dbReference>
<evidence type="ECO:0000313" key="14">
    <source>
        <dbReference type="EMBL" id="MDR6536442.1"/>
    </source>
</evidence>
<feature type="transmembrane region" description="Helical" evidence="11">
    <location>
        <begin position="96"/>
        <end position="121"/>
    </location>
</feature>
<comment type="subcellular location">
    <subcellularLocation>
        <location evidence="1">Cell inner membrane</location>
        <topology evidence="1">Multi-pass membrane protein</topology>
    </subcellularLocation>
</comment>
<dbReference type="PANTHER" id="PTHR43867">
    <property type="entry name" value="CELLULOSE SYNTHASE CATALYTIC SUBUNIT A [UDP-FORMING]"/>
    <property type="match status" value="1"/>
</dbReference>
<feature type="transmembrane region" description="Helical" evidence="11">
    <location>
        <begin position="538"/>
        <end position="559"/>
    </location>
</feature>
<keyword evidence="4 11" id="KW-0328">Glycosyltransferase</keyword>
<dbReference type="InterPro" id="IPR029044">
    <property type="entry name" value="Nucleotide-diphossugar_trans"/>
</dbReference>
<dbReference type="PRINTS" id="PR01439">
    <property type="entry name" value="CELLSNTHASEA"/>
</dbReference>
<keyword evidence="15" id="KW-1185">Reference proteome</keyword>
<dbReference type="EC" id="2.4.1.12" evidence="11"/>
<keyword evidence="2 11" id="KW-1003">Cell membrane</keyword>
<dbReference type="Pfam" id="PF00535">
    <property type="entry name" value="Glycos_transf_2"/>
    <property type="match status" value="1"/>
</dbReference>
<protein>
    <recommendedName>
        <fullName evidence="11">Cellulose synthase catalytic subunit [UDP-forming]</fullName>
        <ecNumber evidence="11">2.4.1.12</ecNumber>
    </recommendedName>
</protein>
<evidence type="ECO:0000256" key="8">
    <source>
        <dbReference type="ARBA" id="ARBA00022989"/>
    </source>
</evidence>
<dbReference type="GO" id="GO:0016760">
    <property type="term" value="F:cellulose synthase (UDP-forming) activity"/>
    <property type="evidence" value="ECO:0007669"/>
    <property type="project" value="UniProtKB-EC"/>
</dbReference>
<evidence type="ECO:0000256" key="10">
    <source>
        <dbReference type="ARBA" id="ARBA00048682"/>
    </source>
</evidence>
<comment type="cofactor">
    <cofactor evidence="11">
        <name>Mg(2+)</name>
        <dbReference type="ChEBI" id="CHEBI:18420"/>
    </cofactor>
</comment>
<evidence type="ECO:0000259" key="13">
    <source>
        <dbReference type="Pfam" id="PF07238"/>
    </source>
</evidence>
<feature type="transmembrane region" description="Helical" evidence="11">
    <location>
        <begin position="507"/>
        <end position="526"/>
    </location>
</feature>
<evidence type="ECO:0000256" key="4">
    <source>
        <dbReference type="ARBA" id="ARBA00022676"/>
    </source>
</evidence>
<comment type="caution">
    <text evidence="14">The sequence shown here is derived from an EMBL/GenBank/DDBJ whole genome shotgun (WGS) entry which is preliminary data.</text>
</comment>
<feature type="domain" description="PilZ" evidence="13">
    <location>
        <begin position="563"/>
        <end position="658"/>
    </location>
</feature>
<keyword evidence="3 11" id="KW-0997">Cell inner membrane</keyword>
<proteinExistence type="predicted"/>
<evidence type="ECO:0000256" key="3">
    <source>
        <dbReference type="ARBA" id="ARBA00022519"/>
    </source>
</evidence>
<name>A0ABU1NDA7_9BURK</name>
<gene>
    <name evidence="14" type="ORF">J2739_002215</name>
</gene>
<dbReference type="SUPFAM" id="SSF53448">
    <property type="entry name" value="Nucleotide-diphospho-sugar transferases"/>
    <property type="match status" value="1"/>
</dbReference>
<dbReference type="InterPro" id="IPR050321">
    <property type="entry name" value="Glycosyltr_2/OpgH_subfam"/>
</dbReference>
<dbReference type="InterPro" id="IPR009875">
    <property type="entry name" value="PilZ_domain"/>
</dbReference>
<evidence type="ECO:0000256" key="6">
    <source>
        <dbReference type="ARBA" id="ARBA00022692"/>
    </source>
</evidence>
<keyword evidence="11" id="KW-0973">c-di-GMP</keyword>
<feature type="transmembrane region" description="Helical" evidence="11">
    <location>
        <begin position="66"/>
        <end position="84"/>
    </location>
</feature>
<dbReference type="Proteomes" id="UP001184230">
    <property type="component" value="Unassembled WGS sequence"/>
</dbReference>
<sequence>MTQAKHTERGTRPAAGHAVVRAVLWAITLVALPILVITPMTLHQQLTLSVAIFIAALVTNRFPGRVPTLALIFLSVVVSSRYLYWRVTETMYMDNLLDLVLAGCLLMAEVYAFVVLLLGYVQTAWPLERKPQPLPADRSLWPTVDLLIPTYNEPLSVVRPTVLAAMSIDWPRDKLNIFVLDDGRREEFRTFCAQAGVAHLTREDNRHAKAGNINAALKKTSGEFVAIFDCDHTPTRSFLQVTMGWFGRDPKLAMVQTPHHFYSADPFERNLGTFHTVPNEGELFYGLIQDGNDLWNATFFCGSCAVLRRTACEEIGGIAVETVTEDAHTALKMHRAGYNTAYLALPQAAGLATESLSGHVGQRIRWARGMIQIFRTDNPLLGPGLSWAQRLCYLNAMLHFLYGLPRLIYLTAPLAYLVFGASVIHASAAMIFAYALPHIFHANLTNSRIQGRFRYLFWNEVYEAVLAWHIFRPTLVALINPKLGAFNVTAKGGLIQKQYFDTQIARASLLLLLFNFIGVGFGLWRLTWVDEERIATVWLNLAWTLYNLVILGACVAAANESRQVRSAHRVDLRMPAVLHVPGAAPVACHTFDFSTGGLGLDLPDELQRAIGTPLEVSLFQGEVEHRFPATVRFSGGKRMGLRFEALTLSQAHALVQCTISRPDIWSQRWGQHPRVAAHQVLAHIARISAVGFQDMFAHYGRAIARKLRPSRAAAGVSRGGDST</sequence>
<evidence type="ECO:0000256" key="5">
    <source>
        <dbReference type="ARBA" id="ARBA00022679"/>
    </source>
</evidence>
<dbReference type="SUPFAM" id="SSF141371">
    <property type="entry name" value="PilZ domain-like"/>
    <property type="match status" value="1"/>
</dbReference>
<dbReference type="Gene3D" id="3.90.550.10">
    <property type="entry name" value="Spore Coat Polysaccharide Biosynthesis Protein SpsA, Chain A"/>
    <property type="match status" value="1"/>
</dbReference>
<evidence type="ECO:0000313" key="15">
    <source>
        <dbReference type="Proteomes" id="UP001184230"/>
    </source>
</evidence>
<feature type="domain" description="Glycosyltransferase 2-like" evidence="12">
    <location>
        <begin position="147"/>
        <end position="316"/>
    </location>
</feature>
<keyword evidence="8 11" id="KW-1133">Transmembrane helix</keyword>
<evidence type="ECO:0000259" key="12">
    <source>
        <dbReference type="Pfam" id="PF00535"/>
    </source>
</evidence>
<organism evidence="14 15">
    <name type="scientific">Variovorax soli</name>
    <dbReference type="NCBI Taxonomy" id="376815"/>
    <lineage>
        <taxon>Bacteria</taxon>
        <taxon>Pseudomonadati</taxon>
        <taxon>Pseudomonadota</taxon>
        <taxon>Betaproteobacteria</taxon>
        <taxon>Burkholderiales</taxon>
        <taxon>Comamonadaceae</taxon>
        <taxon>Variovorax</taxon>
    </lineage>
</organism>
<evidence type="ECO:0000256" key="2">
    <source>
        <dbReference type="ARBA" id="ARBA00022475"/>
    </source>
</evidence>
<dbReference type="RefSeq" id="WP_309901457.1">
    <property type="nucleotide sequence ID" value="NZ_JAVDRF010000004.1"/>
</dbReference>
<evidence type="ECO:0000256" key="11">
    <source>
        <dbReference type="RuleBase" id="RU365020"/>
    </source>
</evidence>
<feature type="transmembrane region" description="Helical" evidence="11">
    <location>
        <begin position="18"/>
        <end position="36"/>
    </location>
</feature>
<evidence type="ECO:0000256" key="1">
    <source>
        <dbReference type="ARBA" id="ARBA00004429"/>
    </source>
</evidence>
<feature type="transmembrane region" description="Helical" evidence="11">
    <location>
        <begin position="414"/>
        <end position="436"/>
    </location>
</feature>